<evidence type="ECO:0000313" key="3">
    <source>
        <dbReference type="Proteomes" id="UP000286003"/>
    </source>
</evidence>
<comment type="caution">
    <text evidence="2">The sequence shown here is derived from an EMBL/GenBank/DDBJ whole genome shotgun (WGS) entry which is preliminary data.</text>
</comment>
<feature type="compositionally biased region" description="Basic residues" evidence="1">
    <location>
        <begin position="35"/>
        <end position="47"/>
    </location>
</feature>
<name>A0AB37M9R5_9BACE</name>
<protein>
    <submittedName>
        <fullName evidence="2">Uncharacterized protein</fullName>
    </submittedName>
</protein>
<feature type="region of interest" description="Disordered" evidence="1">
    <location>
        <begin position="17"/>
        <end position="59"/>
    </location>
</feature>
<organism evidence="2 3">
    <name type="scientific">Bacteroides intestinalis</name>
    <dbReference type="NCBI Taxonomy" id="329854"/>
    <lineage>
        <taxon>Bacteria</taxon>
        <taxon>Pseudomonadati</taxon>
        <taxon>Bacteroidota</taxon>
        <taxon>Bacteroidia</taxon>
        <taxon>Bacteroidales</taxon>
        <taxon>Bacteroidaceae</taxon>
        <taxon>Bacteroides</taxon>
    </lineage>
</organism>
<evidence type="ECO:0000313" key="2">
    <source>
        <dbReference type="EMBL" id="RHN04554.1"/>
    </source>
</evidence>
<dbReference type="EMBL" id="QRQM01000021">
    <property type="protein sequence ID" value="RHN04554.1"/>
    <property type="molecule type" value="Genomic_DNA"/>
</dbReference>
<evidence type="ECO:0000256" key="1">
    <source>
        <dbReference type="SAM" id="MobiDB-lite"/>
    </source>
</evidence>
<dbReference type="Proteomes" id="UP000286003">
    <property type="component" value="Unassembled WGS sequence"/>
</dbReference>
<proteinExistence type="predicted"/>
<sequence length="59" mass="7128">MLFVLFWRKKVIKRGRGQNSETYSEDSHQASLGLHGRRRKKKKRKGKKEIWIVRSRMNS</sequence>
<reference evidence="2 3" key="1">
    <citation type="submission" date="2018-08" db="EMBL/GenBank/DDBJ databases">
        <title>A genome reference for cultivated species of the human gut microbiota.</title>
        <authorList>
            <person name="Zou Y."/>
            <person name="Xue W."/>
            <person name="Luo G."/>
        </authorList>
    </citation>
    <scope>NUCLEOTIDE SEQUENCE [LARGE SCALE GENOMIC DNA]</scope>
    <source>
        <strain evidence="2 3">AF31-23</strain>
    </source>
</reference>
<gene>
    <name evidence="2" type="ORF">DWZ32_16935</name>
</gene>
<accession>A0AB37M9R5</accession>
<dbReference type="AlphaFoldDB" id="A0AB37M9R5"/>